<evidence type="ECO:0000256" key="4">
    <source>
        <dbReference type="ARBA" id="ARBA00039114"/>
    </source>
</evidence>
<dbReference type="WBParaSite" id="sdigi.contig458.g8462.t1">
    <property type="protein sequence ID" value="sdigi.contig458.g8462.t1"/>
    <property type="gene ID" value="sdigi.contig458.g8462"/>
</dbReference>
<dbReference type="FunFam" id="3.40.630.30:FF:000046">
    <property type="entry name" value="Dopamine N-acetyltransferase"/>
    <property type="match status" value="1"/>
</dbReference>
<evidence type="ECO:0000256" key="10">
    <source>
        <dbReference type="ARBA" id="ARBA00052178"/>
    </source>
</evidence>
<dbReference type="GO" id="GO:0004059">
    <property type="term" value="F:aralkylamine N-acetyltransferase activity"/>
    <property type="evidence" value="ECO:0007669"/>
    <property type="project" value="UniProtKB-EC"/>
</dbReference>
<comment type="catalytic activity">
    <reaction evidence="11">
        <text>dopamine + hexadecanoyl-CoA = N-hexadecanoyl-dopamine + CoA + H(+)</text>
        <dbReference type="Rhea" id="RHEA:51376"/>
        <dbReference type="ChEBI" id="CHEBI:15378"/>
        <dbReference type="ChEBI" id="CHEBI:57287"/>
        <dbReference type="ChEBI" id="CHEBI:57379"/>
        <dbReference type="ChEBI" id="CHEBI:59905"/>
        <dbReference type="ChEBI" id="CHEBI:134058"/>
    </reaction>
    <physiologicalReaction direction="left-to-right" evidence="11">
        <dbReference type="Rhea" id="RHEA:51377"/>
    </physiologicalReaction>
</comment>
<keyword evidence="13" id="KW-1185">Reference proteome</keyword>
<dbReference type="EC" id="2.3.1.87" evidence="4"/>
<comment type="pathway">
    <text evidence="2">Aromatic compound metabolism; melatonin biosynthesis; melatonin from serotonin: step 1/2.</text>
</comment>
<dbReference type="PANTHER" id="PTHR20905:SF30">
    <property type="entry name" value="N-ACETYLTRANSFERASE DOMAIN-CONTAINING PROTEIN"/>
    <property type="match status" value="1"/>
</dbReference>
<evidence type="ECO:0000256" key="8">
    <source>
        <dbReference type="ARBA" id="ARBA00051711"/>
    </source>
</evidence>
<comment type="similarity">
    <text evidence="3">Belongs to the acetyltransferase family. AANAT subfamily.</text>
</comment>
<evidence type="ECO:0000256" key="1">
    <source>
        <dbReference type="ARBA" id="ARBA00022679"/>
    </source>
</evidence>
<proteinExistence type="inferred from homology"/>
<evidence type="ECO:0000313" key="14">
    <source>
        <dbReference type="WBParaSite" id="sdigi.contig458.g8462.t1"/>
    </source>
</evidence>
<comment type="catalytic activity">
    <reaction evidence="8">
        <text>dopamine + acetyl-CoA = N-acetyldopamine + CoA + H(+)</text>
        <dbReference type="Rhea" id="RHEA:51388"/>
        <dbReference type="ChEBI" id="CHEBI:15378"/>
        <dbReference type="ChEBI" id="CHEBI:57287"/>
        <dbReference type="ChEBI" id="CHEBI:57288"/>
        <dbReference type="ChEBI" id="CHEBI:59905"/>
        <dbReference type="ChEBI" id="CHEBI:125678"/>
    </reaction>
    <physiologicalReaction direction="left-to-right" evidence="8">
        <dbReference type="Rhea" id="RHEA:51389"/>
    </physiologicalReaction>
</comment>
<dbReference type="SUPFAM" id="SSF55729">
    <property type="entry name" value="Acyl-CoA N-acyltransferases (Nat)"/>
    <property type="match status" value="1"/>
</dbReference>
<comment type="catalytic activity">
    <reaction evidence="5">
        <text>dopamine + (9Z)-octadecenoyl-CoA = N-(9Z-octadecanoyl)-dopamine + CoA + H(+)</text>
        <dbReference type="Rhea" id="RHEA:51380"/>
        <dbReference type="ChEBI" id="CHEBI:15378"/>
        <dbReference type="ChEBI" id="CHEBI:31883"/>
        <dbReference type="ChEBI" id="CHEBI:57287"/>
        <dbReference type="ChEBI" id="CHEBI:57387"/>
        <dbReference type="ChEBI" id="CHEBI:59905"/>
    </reaction>
    <physiologicalReaction direction="left-to-right" evidence="5">
        <dbReference type="Rhea" id="RHEA:51381"/>
    </physiologicalReaction>
</comment>
<evidence type="ECO:0000256" key="12">
    <source>
        <dbReference type="ARBA" id="ARBA00052491"/>
    </source>
</evidence>
<evidence type="ECO:0000256" key="9">
    <source>
        <dbReference type="ARBA" id="ARBA00051823"/>
    </source>
</evidence>
<dbReference type="InterPro" id="IPR016181">
    <property type="entry name" value="Acyl_CoA_acyltransferase"/>
</dbReference>
<accession>A0A915PUL6</accession>
<comment type="catalytic activity">
    <reaction evidence="6">
        <text>serotonin + octadecanoyl-CoA = N-octadecanoyl-serotonin + CoA + H(+)</text>
        <dbReference type="Rhea" id="RHEA:51400"/>
        <dbReference type="ChEBI" id="CHEBI:15378"/>
        <dbReference type="ChEBI" id="CHEBI:57287"/>
        <dbReference type="ChEBI" id="CHEBI:57394"/>
        <dbReference type="ChEBI" id="CHEBI:134065"/>
        <dbReference type="ChEBI" id="CHEBI:350546"/>
    </reaction>
    <physiologicalReaction direction="left-to-right" evidence="6">
        <dbReference type="Rhea" id="RHEA:51401"/>
    </physiologicalReaction>
</comment>
<evidence type="ECO:0000256" key="6">
    <source>
        <dbReference type="ARBA" id="ARBA00050849"/>
    </source>
</evidence>
<evidence type="ECO:0000313" key="13">
    <source>
        <dbReference type="Proteomes" id="UP000887581"/>
    </source>
</evidence>
<reference evidence="14" key="1">
    <citation type="submission" date="2022-11" db="UniProtKB">
        <authorList>
            <consortium name="WormBaseParasite"/>
        </authorList>
    </citation>
    <scope>IDENTIFICATION</scope>
</reference>
<evidence type="ECO:0000256" key="3">
    <source>
        <dbReference type="ARBA" id="ARBA00038182"/>
    </source>
</evidence>
<organism evidence="13 14">
    <name type="scientific">Setaria digitata</name>
    <dbReference type="NCBI Taxonomy" id="48799"/>
    <lineage>
        <taxon>Eukaryota</taxon>
        <taxon>Metazoa</taxon>
        <taxon>Ecdysozoa</taxon>
        <taxon>Nematoda</taxon>
        <taxon>Chromadorea</taxon>
        <taxon>Rhabditida</taxon>
        <taxon>Spirurina</taxon>
        <taxon>Spiruromorpha</taxon>
        <taxon>Filarioidea</taxon>
        <taxon>Setariidae</taxon>
        <taxon>Setaria</taxon>
    </lineage>
</organism>
<keyword evidence="1" id="KW-0808">Transferase</keyword>
<protein>
    <recommendedName>
        <fullName evidence="4">aralkylamine N-acetyltransferase</fullName>
        <ecNumber evidence="4">2.3.1.87</ecNumber>
    </recommendedName>
</protein>
<dbReference type="AlphaFoldDB" id="A0A915PUL6"/>
<evidence type="ECO:0000256" key="11">
    <source>
        <dbReference type="ARBA" id="ARBA00052335"/>
    </source>
</evidence>
<comment type="catalytic activity">
    <reaction evidence="12">
        <text>serotonin + acetyl-CoA = N-acetylserotonin + CoA + H(+)</text>
        <dbReference type="Rhea" id="RHEA:25217"/>
        <dbReference type="ChEBI" id="CHEBI:15378"/>
        <dbReference type="ChEBI" id="CHEBI:17697"/>
        <dbReference type="ChEBI" id="CHEBI:57287"/>
        <dbReference type="ChEBI" id="CHEBI:57288"/>
        <dbReference type="ChEBI" id="CHEBI:350546"/>
        <dbReference type="EC" id="2.3.1.87"/>
    </reaction>
    <physiologicalReaction direction="left-to-right" evidence="12">
        <dbReference type="Rhea" id="RHEA:25218"/>
    </physiologicalReaction>
</comment>
<evidence type="ECO:0000256" key="5">
    <source>
        <dbReference type="ARBA" id="ARBA00050189"/>
    </source>
</evidence>
<dbReference type="Proteomes" id="UP000887581">
    <property type="component" value="Unplaced"/>
</dbReference>
<sequence>MADCKQTEIDGFKLIQLCVNDINEMMEYLMKHFIPNEPTARSVGMSRNGDGWFMTKAIVEACLEFPYSYTLKNENNEIVAVRMATVLQRPKSEKNQARNLKLFSNFIKADGIFLELMRKDEQCNSESEKLPESEAQIAKLTGVLESKIWDLVPSSTVKLLEYSIISTNEKYTGRGLMIKLLTFDLEEQKNDGIQGAISEATAYNSQKLFAKLGYQMLYEIKYSEWLDKNGKQIFKCDDCTNCAQLVYRSY</sequence>
<evidence type="ECO:0000256" key="2">
    <source>
        <dbReference type="ARBA" id="ARBA00037926"/>
    </source>
</evidence>
<name>A0A915PUL6_9BILA</name>
<dbReference type="PANTHER" id="PTHR20905">
    <property type="entry name" value="N-ACETYLTRANSFERASE-RELATED"/>
    <property type="match status" value="1"/>
</dbReference>
<comment type="catalytic activity">
    <reaction evidence="10">
        <text>serotonin + hexadecanoyl-CoA = N-hexadecanoyl-serotonin + CoA + H(+)</text>
        <dbReference type="Rhea" id="RHEA:51384"/>
        <dbReference type="ChEBI" id="CHEBI:15378"/>
        <dbReference type="ChEBI" id="CHEBI:57287"/>
        <dbReference type="ChEBI" id="CHEBI:57379"/>
        <dbReference type="ChEBI" id="CHEBI:134059"/>
        <dbReference type="ChEBI" id="CHEBI:350546"/>
    </reaction>
    <physiologicalReaction direction="left-to-right" evidence="10">
        <dbReference type="Rhea" id="RHEA:51385"/>
    </physiologicalReaction>
</comment>
<comment type="catalytic activity">
    <reaction evidence="9">
        <text>serotonin + (9Z)-octadecenoyl-CoA = N-(9Z-octadecenoyl)-serotonin + CoA + H(+)</text>
        <dbReference type="Rhea" id="RHEA:51392"/>
        <dbReference type="ChEBI" id="CHEBI:15378"/>
        <dbReference type="ChEBI" id="CHEBI:57287"/>
        <dbReference type="ChEBI" id="CHEBI:57387"/>
        <dbReference type="ChEBI" id="CHEBI:134064"/>
        <dbReference type="ChEBI" id="CHEBI:350546"/>
    </reaction>
    <physiologicalReaction direction="left-to-right" evidence="9">
        <dbReference type="Rhea" id="RHEA:51393"/>
    </physiologicalReaction>
</comment>
<dbReference type="Gene3D" id="3.40.630.30">
    <property type="match status" value="1"/>
</dbReference>
<evidence type="ECO:0000256" key="7">
    <source>
        <dbReference type="ARBA" id="ARBA00051284"/>
    </source>
</evidence>
<comment type="catalytic activity">
    <reaction evidence="7">
        <text>serotonin + (5Z,8Z,11Z,14Z)-eicosatetraenoyl-CoA = N-[(5Z,8Z,11Z,14Z)-eicosatetraenoyl]-serotonin + CoA + H(+)</text>
        <dbReference type="Rhea" id="RHEA:51396"/>
        <dbReference type="ChEBI" id="CHEBI:15378"/>
        <dbReference type="ChEBI" id="CHEBI:57287"/>
        <dbReference type="ChEBI" id="CHEBI:57368"/>
        <dbReference type="ChEBI" id="CHEBI:132255"/>
        <dbReference type="ChEBI" id="CHEBI:350546"/>
    </reaction>
    <physiologicalReaction direction="left-to-right" evidence="7">
        <dbReference type="Rhea" id="RHEA:51397"/>
    </physiologicalReaction>
</comment>